<dbReference type="EMBL" id="GL385396">
    <property type="protein sequence ID" value="EJT78529.1"/>
    <property type="molecule type" value="Genomic_DNA"/>
</dbReference>
<reference evidence="2" key="4">
    <citation type="journal article" date="2015" name="G3 (Bethesda)">
        <title>Genome sequences of three phytopathogenic species of the Magnaporthaceae family of fungi.</title>
        <authorList>
            <person name="Okagaki L.H."/>
            <person name="Nunes C.C."/>
            <person name="Sailsbery J."/>
            <person name="Clay B."/>
            <person name="Brown D."/>
            <person name="John T."/>
            <person name="Oh Y."/>
            <person name="Young N."/>
            <person name="Fitzgerald M."/>
            <person name="Haas B.J."/>
            <person name="Zeng Q."/>
            <person name="Young S."/>
            <person name="Adiconis X."/>
            <person name="Fan L."/>
            <person name="Levin J.Z."/>
            <person name="Mitchell T.K."/>
            <person name="Okubara P.A."/>
            <person name="Farman M.L."/>
            <person name="Kohn L.M."/>
            <person name="Birren B."/>
            <person name="Ma L.-J."/>
            <person name="Dean R.A."/>
        </authorList>
    </citation>
    <scope>NUCLEOTIDE SEQUENCE</scope>
    <source>
        <strain evidence="2">R3-111a-1</strain>
    </source>
</reference>
<reference evidence="1" key="2">
    <citation type="submission" date="2010-07" db="EMBL/GenBank/DDBJ databases">
        <authorList>
            <consortium name="The Broad Institute Genome Sequencing Platform"/>
            <consortium name="Broad Institute Genome Sequencing Center for Infectious Disease"/>
            <person name="Ma L.-J."/>
            <person name="Dead R."/>
            <person name="Young S."/>
            <person name="Zeng Q."/>
            <person name="Koehrsen M."/>
            <person name="Alvarado L."/>
            <person name="Berlin A."/>
            <person name="Chapman S.B."/>
            <person name="Chen Z."/>
            <person name="Freedman E."/>
            <person name="Gellesch M."/>
            <person name="Goldberg J."/>
            <person name="Griggs A."/>
            <person name="Gujja S."/>
            <person name="Heilman E.R."/>
            <person name="Heiman D."/>
            <person name="Hepburn T."/>
            <person name="Howarth C."/>
            <person name="Jen D."/>
            <person name="Larson L."/>
            <person name="Mehta T."/>
            <person name="Neiman D."/>
            <person name="Pearson M."/>
            <person name="Roberts A."/>
            <person name="Saif S."/>
            <person name="Shea T."/>
            <person name="Shenoy N."/>
            <person name="Sisk P."/>
            <person name="Stolte C."/>
            <person name="Sykes S."/>
            <person name="Walk T."/>
            <person name="White J."/>
            <person name="Yandava C."/>
            <person name="Haas B."/>
            <person name="Nusbaum C."/>
            <person name="Birren B."/>
        </authorList>
    </citation>
    <scope>NUCLEOTIDE SEQUENCE</scope>
    <source>
        <strain evidence="1">R3-111a-1</strain>
    </source>
</reference>
<dbReference type="EnsemblFungi" id="EJT78529">
    <property type="protein sequence ID" value="EJT78529"/>
    <property type="gene ID" value="GGTG_03629"/>
</dbReference>
<evidence type="ECO:0000313" key="2">
    <source>
        <dbReference type="EnsemblFungi" id="EJT78529"/>
    </source>
</evidence>
<proteinExistence type="predicted"/>
<dbReference type="AlphaFoldDB" id="J3NQS3"/>
<dbReference type="Proteomes" id="UP000006039">
    <property type="component" value="Unassembled WGS sequence"/>
</dbReference>
<name>J3NQS3_GAET3</name>
<protein>
    <submittedName>
        <fullName evidence="1 2">Uncharacterized protein</fullName>
    </submittedName>
</protein>
<reference evidence="3" key="1">
    <citation type="submission" date="2010-07" db="EMBL/GenBank/DDBJ databases">
        <title>The genome sequence of Gaeumannomyces graminis var. tritici strain R3-111a-1.</title>
        <authorList>
            <consortium name="The Broad Institute Genome Sequencing Platform"/>
            <person name="Ma L.-J."/>
            <person name="Dead R."/>
            <person name="Young S."/>
            <person name="Zeng Q."/>
            <person name="Koehrsen M."/>
            <person name="Alvarado L."/>
            <person name="Berlin A."/>
            <person name="Chapman S.B."/>
            <person name="Chen Z."/>
            <person name="Freedman E."/>
            <person name="Gellesch M."/>
            <person name="Goldberg J."/>
            <person name="Griggs A."/>
            <person name="Gujja S."/>
            <person name="Heilman E.R."/>
            <person name="Heiman D."/>
            <person name="Hepburn T."/>
            <person name="Howarth C."/>
            <person name="Jen D."/>
            <person name="Larson L."/>
            <person name="Mehta T."/>
            <person name="Neiman D."/>
            <person name="Pearson M."/>
            <person name="Roberts A."/>
            <person name="Saif S."/>
            <person name="Shea T."/>
            <person name="Shenoy N."/>
            <person name="Sisk P."/>
            <person name="Stolte C."/>
            <person name="Sykes S."/>
            <person name="Walk T."/>
            <person name="White J."/>
            <person name="Yandava C."/>
            <person name="Haas B."/>
            <person name="Nusbaum C."/>
            <person name="Birren B."/>
        </authorList>
    </citation>
    <scope>NUCLEOTIDE SEQUENCE [LARGE SCALE GENOMIC DNA]</scope>
    <source>
        <strain evidence="3">R3-111a-1</strain>
    </source>
</reference>
<evidence type="ECO:0000313" key="1">
    <source>
        <dbReference type="EMBL" id="EJT78529.1"/>
    </source>
</evidence>
<reference evidence="1" key="3">
    <citation type="submission" date="2010-09" db="EMBL/GenBank/DDBJ databases">
        <title>Annotation of Gaeumannomyces graminis var. tritici R3-111a-1.</title>
        <authorList>
            <consortium name="The Broad Institute Genome Sequencing Platform"/>
            <person name="Ma L.-J."/>
            <person name="Dead R."/>
            <person name="Young S.K."/>
            <person name="Zeng Q."/>
            <person name="Gargeya S."/>
            <person name="Fitzgerald M."/>
            <person name="Haas B."/>
            <person name="Abouelleil A."/>
            <person name="Alvarado L."/>
            <person name="Arachchi H.M."/>
            <person name="Berlin A."/>
            <person name="Brown A."/>
            <person name="Chapman S.B."/>
            <person name="Chen Z."/>
            <person name="Dunbar C."/>
            <person name="Freedman E."/>
            <person name="Gearin G."/>
            <person name="Gellesch M."/>
            <person name="Goldberg J."/>
            <person name="Griggs A."/>
            <person name="Gujja S."/>
            <person name="Heiman D."/>
            <person name="Howarth C."/>
            <person name="Larson L."/>
            <person name="Lui A."/>
            <person name="MacDonald P.J.P."/>
            <person name="Mehta T."/>
            <person name="Montmayeur A."/>
            <person name="Murphy C."/>
            <person name="Neiman D."/>
            <person name="Pearson M."/>
            <person name="Priest M."/>
            <person name="Roberts A."/>
            <person name="Saif S."/>
            <person name="Shea T."/>
            <person name="Shenoy N."/>
            <person name="Sisk P."/>
            <person name="Stolte C."/>
            <person name="Sykes S."/>
            <person name="Yandava C."/>
            <person name="Wortman J."/>
            <person name="Nusbaum C."/>
            <person name="Birren B."/>
        </authorList>
    </citation>
    <scope>NUCLEOTIDE SEQUENCE</scope>
    <source>
        <strain evidence="1">R3-111a-1</strain>
    </source>
</reference>
<gene>
    <name evidence="2" type="primary">20344087</name>
    <name evidence="1" type="ORF">GGTG_03629</name>
</gene>
<dbReference type="RefSeq" id="XP_009219674.1">
    <property type="nucleotide sequence ID" value="XM_009221410.1"/>
</dbReference>
<dbReference type="HOGENOM" id="CLU_3106465_0_0_1"/>
<keyword evidence="3" id="KW-1185">Reference proteome</keyword>
<reference evidence="2" key="5">
    <citation type="submission" date="2018-04" db="UniProtKB">
        <authorList>
            <consortium name="EnsemblFungi"/>
        </authorList>
    </citation>
    <scope>IDENTIFICATION</scope>
    <source>
        <strain evidence="2">R3-111a-1</strain>
    </source>
</reference>
<accession>J3NQS3</accession>
<organism evidence="1">
    <name type="scientific">Gaeumannomyces tritici (strain R3-111a-1)</name>
    <name type="common">Wheat and barley take-all root rot fungus</name>
    <name type="synonym">Gaeumannomyces graminis var. tritici</name>
    <dbReference type="NCBI Taxonomy" id="644352"/>
    <lineage>
        <taxon>Eukaryota</taxon>
        <taxon>Fungi</taxon>
        <taxon>Dikarya</taxon>
        <taxon>Ascomycota</taxon>
        <taxon>Pezizomycotina</taxon>
        <taxon>Sordariomycetes</taxon>
        <taxon>Sordariomycetidae</taxon>
        <taxon>Magnaporthales</taxon>
        <taxon>Magnaporthaceae</taxon>
        <taxon>Gaeumannomyces</taxon>
    </lineage>
</organism>
<evidence type="ECO:0000313" key="3">
    <source>
        <dbReference type="Proteomes" id="UP000006039"/>
    </source>
</evidence>
<sequence>MPCYTLQPRQRAFYLRRVYLGHVASPLLFHNQVPLCRRYRHGVRLFRLNLL</sequence>
<dbReference type="GeneID" id="20344087"/>
<dbReference type="VEuPathDB" id="FungiDB:GGTG_03629"/>